<dbReference type="PANTHER" id="PTHR11922">
    <property type="entry name" value="GMP SYNTHASE-RELATED"/>
    <property type="match status" value="1"/>
</dbReference>
<keyword evidence="2" id="KW-0547">Nucleotide-binding</keyword>
<dbReference type="InterPro" id="IPR017926">
    <property type="entry name" value="GATASE"/>
</dbReference>
<dbReference type="PRINTS" id="PR00096">
    <property type="entry name" value="GATASE"/>
</dbReference>
<keyword evidence="9" id="KW-1185">Reference proteome</keyword>
<evidence type="ECO:0000259" key="7">
    <source>
        <dbReference type="Pfam" id="PF00117"/>
    </source>
</evidence>
<keyword evidence="4" id="KW-0658">Purine biosynthesis</keyword>
<dbReference type="STRING" id="94237.ENSMMOP00000019642"/>
<dbReference type="PROSITE" id="PS51273">
    <property type="entry name" value="GATASE_TYPE_1"/>
    <property type="match status" value="1"/>
</dbReference>
<evidence type="ECO:0000256" key="2">
    <source>
        <dbReference type="ARBA" id="ARBA00022741"/>
    </source>
</evidence>
<evidence type="ECO:0000256" key="3">
    <source>
        <dbReference type="ARBA" id="ARBA00022749"/>
    </source>
</evidence>
<accession>A0A3Q4BIM5</accession>
<evidence type="ECO:0000313" key="8">
    <source>
        <dbReference type="Ensembl" id="ENSMMOP00000019642.1"/>
    </source>
</evidence>
<proteinExistence type="predicted"/>
<dbReference type="PRINTS" id="PR00097">
    <property type="entry name" value="ANTSNTHASEII"/>
</dbReference>
<dbReference type="CDD" id="cd01742">
    <property type="entry name" value="GATase1_GMP_Synthase"/>
    <property type="match status" value="1"/>
</dbReference>
<evidence type="ECO:0000256" key="1">
    <source>
        <dbReference type="ARBA" id="ARBA00022598"/>
    </source>
</evidence>
<evidence type="ECO:0000256" key="6">
    <source>
        <dbReference type="ARBA" id="ARBA00022962"/>
    </source>
</evidence>
<keyword evidence="1" id="KW-0436">Ligase</keyword>
<dbReference type="NCBIfam" id="TIGR00888">
    <property type="entry name" value="guaA_Nterm"/>
    <property type="match status" value="1"/>
</dbReference>
<dbReference type="InterPro" id="IPR029062">
    <property type="entry name" value="Class_I_gatase-like"/>
</dbReference>
<dbReference type="GO" id="GO:0005829">
    <property type="term" value="C:cytosol"/>
    <property type="evidence" value="ECO:0007669"/>
    <property type="project" value="TreeGrafter"/>
</dbReference>
<dbReference type="SUPFAM" id="SSF52317">
    <property type="entry name" value="Class I glutamine amidotransferase-like"/>
    <property type="match status" value="1"/>
</dbReference>
<evidence type="ECO:0000256" key="4">
    <source>
        <dbReference type="ARBA" id="ARBA00022755"/>
    </source>
</evidence>
<dbReference type="GO" id="GO:0005524">
    <property type="term" value="F:ATP binding"/>
    <property type="evidence" value="ECO:0007669"/>
    <property type="project" value="UniProtKB-KW"/>
</dbReference>
<evidence type="ECO:0000313" key="9">
    <source>
        <dbReference type="Proteomes" id="UP000261620"/>
    </source>
</evidence>
<dbReference type="Ensembl" id="ENSMMOT00000019972.1">
    <property type="protein sequence ID" value="ENSMMOP00000019642.1"/>
    <property type="gene ID" value="ENSMMOG00000014910.1"/>
</dbReference>
<dbReference type="PANTHER" id="PTHR11922:SF2">
    <property type="entry name" value="GMP SYNTHASE [GLUTAMINE-HYDROLYZING]"/>
    <property type="match status" value="1"/>
</dbReference>
<reference evidence="8" key="2">
    <citation type="submission" date="2025-09" db="UniProtKB">
        <authorList>
            <consortium name="Ensembl"/>
        </authorList>
    </citation>
    <scope>IDENTIFICATION</scope>
</reference>
<protein>
    <recommendedName>
        <fullName evidence="7">Glutamine amidotransferase domain-containing protein</fullName>
    </recommendedName>
</protein>
<name>A0A3Q4BIM5_MOLML</name>
<dbReference type="InterPro" id="IPR004739">
    <property type="entry name" value="GMP_synth_GATase"/>
</dbReference>
<organism evidence="8 9">
    <name type="scientific">Mola mola</name>
    <name type="common">Ocean sunfish</name>
    <name type="synonym">Tetraodon mola</name>
    <dbReference type="NCBI Taxonomy" id="94237"/>
    <lineage>
        <taxon>Eukaryota</taxon>
        <taxon>Metazoa</taxon>
        <taxon>Chordata</taxon>
        <taxon>Craniata</taxon>
        <taxon>Vertebrata</taxon>
        <taxon>Euteleostomi</taxon>
        <taxon>Actinopterygii</taxon>
        <taxon>Neopterygii</taxon>
        <taxon>Teleostei</taxon>
        <taxon>Neoteleostei</taxon>
        <taxon>Acanthomorphata</taxon>
        <taxon>Eupercaria</taxon>
        <taxon>Tetraodontiformes</taxon>
        <taxon>Molidae</taxon>
        <taxon>Mola</taxon>
    </lineage>
</organism>
<sequence length="269" mass="30267">ILDAGAQYGKVIDRRVRELCVRSEILPLETPAFAIREQGYRAIIISGGPASVYAEDAPWFDPAIFTMGRPVLGICYGMQMMNKVFGGTVHKKSVREDGVFSIALDSTCSLFRGLQKEELVLLTHGDSVDKVADGFKVVAQSGNIIAGIANEQKKLYGTQFHPEVDLTERGMEMLRTFLFEIAGCTSNFTVQNRQQACINEIREKVDKSKVLHRLYVRRNVCTLFLVLINRLNHSLLVAIHSRNLFLFDRFLSVGVRIQSVTCKDMTYKK</sequence>
<feature type="domain" description="Glutamine amidotransferase" evidence="7">
    <location>
        <begin position="1"/>
        <end position="180"/>
    </location>
</feature>
<dbReference type="Pfam" id="PF00117">
    <property type="entry name" value="GATase"/>
    <property type="match status" value="1"/>
</dbReference>
<evidence type="ECO:0000256" key="5">
    <source>
        <dbReference type="ARBA" id="ARBA00022840"/>
    </source>
</evidence>
<keyword evidence="3" id="KW-0332">GMP biosynthesis</keyword>
<dbReference type="GO" id="GO:0003921">
    <property type="term" value="F:GMP synthase activity"/>
    <property type="evidence" value="ECO:0007669"/>
    <property type="project" value="TreeGrafter"/>
</dbReference>
<dbReference type="Gene3D" id="3.40.50.880">
    <property type="match status" value="1"/>
</dbReference>
<reference evidence="8" key="1">
    <citation type="submission" date="2025-08" db="UniProtKB">
        <authorList>
            <consortium name="Ensembl"/>
        </authorList>
    </citation>
    <scope>IDENTIFICATION</scope>
</reference>
<dbReference type="OMA" id="ESHMDEV"/>
<keyword evidence="6" id="KW-0315">Glutamine amidotransferase</keyword>
<keyword evidence="5" id="KW-0067">ATP-binding</keyword>
<dbReference type="FunFam" id="3.40.50.880:FF:000013">
    <property type="entry name" value="GMP synthase [glutamine-hydrolyzing]"/>
    <property type="match status" value="1"/>
</dbReference>
<dbReference type="Proteomes" id="UP000261620">
    <property type="component" value="Unplaced"/>
</dbReference>
<dbReference type="AlphaFoldDB" id="A0A3Q4BIM5"/>